<proteinExistence type="predicted"/>
<accession>A0A9P6KG95</accession>
<protein>
    <submittedName>
        <fullName evidence="3">Uncharacterized protein</fullName>
    </submittedName>
</protein>
<gene>
    <name evidence="3" type="ORF">BGW38_006358</name>
</gene>
<feature type="compositionally biased region" description="Acidic residues" evidence="1">
    <location>
        <begin position="351"/>
        <end position="370"/>
    </location>
</feature>
<feature type="compositionally biased region" description="Basic and acidic residues" evidence="1">
    <location>
        <begin position="151"/>
        <end position="191"/>
    </location>
</feature>
<feature type="transmembrane region" description="Helical" evidence="2">
    <location>
        <begin position="12"/>
        <end position="31"/>
    </location>
</feature>
<keyword evidence="2" id="KW-0472">Membrane</keyword>
<feature type="region of interest" description="Disordered" evidence="1">
    <location>
        <begin position="127"/>
        <end position="244"/>
    </location>
</feature>
<feature type="compositionally biased region" description="Basic and acidic residues" evidence="1">
    <location>
        <begin position="212"/>
        <end position="227"/>
    </location>
</feature>
<dbReference type="EMBL" id="JAABOA010000405">
    <property type="protein sequence ID" value="KAF9584469.1"/>
    <property type="molecule type" value="Genomic_DNA"/>
</dbReference>
<keyword evidence="2" id="KW-1133">Transmembrane helix</keyword>
<dbReference type="OrthoDB" id="5954868at2759"/>
<dbReference type="Proteomes" id="UP000780801">
    <property type="component" value="Unassembled WGS sequence"/>
</dbReference>
<reference evidence="3" key="1">
    <citation type="journal article" date="2020" name="Fungal Divers.">
        <title>Resolving the Mortierellaceae phylogeny through synthesis of multi-gene phylogenetics and phylogenomics.</title>
        <authorList>
            <person name="Vandepol N."/>
            <person name="Liber J."/>
            <person name="Desiro A."/>
            <person name="Na H."/>
            <person name="Kennedy M."/>
            <person name="Barry K."/>
            <person name="Grigoriev I.V."/>
            <person name="Miller A.N."/>
            <person name="O'Donnell K."/>
            <person name="Stajich J.E."/>
            <person name="Bonito G."/>
        </authorList>
    </citation>
    <scope>NUCLEOTIDE SEQUENCE</scope>
    <source>
        <strain evidence="3">KOD1015</strain>
    </source>
</reference>
<dbReference type="PANTHER" id="PTHR31389:SF4">
    <property type="entry name" value="LD39211P"/>
    <property type="match status" value="1"/>
</dbReference>
<feature type="compositionally biased region" description="Basic residues" evidence="1">
    <location>
        <begin position="127"/>
        <end position="136"/>
    </location>
</feature>
<evidence type="ECO:0000256" key="2">
    <source>
        <dbReference type="SAM" id="Phobius"/>
    </source>
</evidence>
<evidence type="ECO:0000256" key="1">
    <source>
        <dbReference type="SAM" id="MobiDB-lite"/>
    </source>
</evidence>
<evidence type="ECO:0000313" key="3">
    <source>
        <dbReference type="EMBL" id="KAF9584469.1"/>
    </source>
</evidence>
<dbReference type="AlphaFoldDB" id="A0A9P6KG95"/>
<feature type="compositionally biased region" description="Polar residues" evidence="1">
    <location>
        <begin position="228"/>
        <end position="244"/>
    </location>
</feature>
<name>A0A9P6KG95_9FUNG</name>
<dbReference type="PANTHER" id="PTHR31389">
    <property type="entry name" value="LD39211P"/>
    <property type="match status" value="1"/>
</dbReference>
<organism evidence="3 4">
    <name type="scientific">Lunasporangiospora selenospora</name>
    <dbReference type="NCBI Taxonomy" id="979761"/>
    <lineage>
        <taxon>Eukaryota</taxon>
        <taxon>Fungi</taxon>
        <taxon>Fungi incertae sedis</taxon>
        <taxon>Mucoromycota</taxon>
        <taxon>Mortierellomycotina</taxon>
        <taxon>Mortierellomycetes</taxon>
        <taxon>Mortierellales</taxon>
        <taxon>Mortierellaceae</taxon>
        <taxon>Lunasporangiospora</taxon>
    </lineage>
</organism>
<feature type="region of interest" description="Disordered" evidence="1">
    <location>
        <begin position="323"/>
        <end position="450"/>
    </location>
</feature>
<feature type="compositionally biased region" description="Low complexity" evidence="1">
    <location>
        <begin position="323"/>
        <end position="334"/>
    </location>
</feature>
<evidence type="ECO:0000313" key="4">
    <source>
        <dbReference type="Proteomes" id="UP000780801"/>
    </source>
</evidence>
<feature type="compositionally biased region" description="Polar residues" evidence="1">
    <location>
        <begin position="423"/>
        <end position="450"/>
    </location>
</feature>
<keyword evidence="2" id="KW-0812">Transmembrane</keyword>
<feature type="compositionally biased region" description="Acidic residues" evidence="1">
    <location>
        <begin position="410"/>
        <end position="419"/>
    </location>
</feature>
<comment type="caution">
    <text evidence="3">The sequence shown here is derived from an EMBL/GenBank/DDBJ whole genome shotgun (WGS) entry which is preliminary data.</text>
</comment>
<keyword evidence="4" id="KW-1185">Reference proteome</keyword>
<sequence>MYHQLMQPHIKAGIIPAFILVAFGFLQVYLYTSNPPESRLLQFNAIEASPESRRPLRIPITIVTAASGNHACALEAFLYHMDALFAQLDLDPDQIEQRLQERIQRGLKYATISRDLEVIRPKTRLRIKSKKAKNKSNNKDKSMENGTGIKTRTELGETGTEKRIKDSPDADLHTSGPEKRNDDEVKVKNRPDSLANDDGRGGQSIKVATKIGVREAKAESDAKESRGSKGSSNTNSSQRISQGSHRLYEIRPKIVVYNMGMTPGKRKKRRLRALLEAGLVDEAFDFDFEKYPSFWALNPVTRGEYGWKVGIVNEVIQRVLAESSTTSADTESGTLKMTQQIRKRQGHVSDDLNDDNNSDDDGDWSLEDTDDRNSNMAEEEMTDQEAKEWASVEEVIDESNSSDMDKEAFQEQDEDENTMVDEINQTGGQKSNPPSYKNTSQIDTGKSSLPTPHEPGIVLWLDSGDRISLAFLRWLPSFMRHYGLWTPQSQDFMSTWTHPGMLKYFGDSIDQFPEEETNCNGAAIAFDIHNTTVREGLLKQWVQCAMEKDCIAPQGSSRENHRQDQAALTYLVKTMGFSDELCHGMPEAFGVQVNQDHYCHEDIASNLNRVISN</sequence>